<reference evidence="2" key="1">
    <citation type="journal article" date="2022" name="Nat. Commun.">
        <title>Chromosome evolution and the genetic basis of agronomically important traits in greater yam.</title>
        <authorList>
            <person name="Bredeson J.V."/>
            <person name="Lyons J.B."/>
            <person name="Oniyinde I.O."/>
            <person name="Okereke N.R."/>
            <person name="Kolade O."/>
            <person name="Nnabue I."/>
            <person name="Nwadili C.O."/>
            <person name="Hribova E."/>
            <person name="Parker M."/>
            <person name="Nwogha J."/>
            <person name="Shu S."/>
            <person name="Carlson J."/>
            <person name="Kariba R."/>
            <person name="Muthemba S."/>
            <person name="Knop K."/>
            <person name="Barton G.J."/>
            <person name="Sherwood A.V."/>
            <person name="Lopez-Montes A."/>
            <person name="Asiedu R."/>
            <person name="Jamnadass R."/>
            <person name="Muchugi A."/>
            <person name="Goodstein D."/>
            <person name="Egesi C.N."/>
            <person name="Featherston J."/>
            <person name="Asfaw A."/>
            <person name="Simpson G.G."/>
            <person name="Dolezel J."/>
            <person name="Hendre P.S."/>
            <person name="Van Deynze A."/>
            <person name="Kumar P.L."/>
            <person name="Obidiegwu J.E."/>
            <person name="Bhattacharjee R."/>
            <person name="Rokhsar D.S."/>
        </authorList>
    </citation>
    <scope>NUCLEOTIDE SEQUENCE [LARGE SCALE GENOMIC DNA]</scope>
    <source>
        <strain evidence="2">cv. TDa95/00328</strain>
    </source>
</reference>
<comment type="caution">
    <text evidence="1">The sequence shown here is derived from an EMBL/GenBank/DDBJ whole genome shotgun (WGS) entry which is preliminary data.</text>
</comment>
<proteinExistence type="predicted"/>
<accession>A0ACB7V1A1</accession>
<dbReference type="EMBL" id="CM037022">
    <property type="protein sequence ID" value="KAH7667005.1"/>
    <property type="molecule type" value="Genomic_DNA"/>
</dbReference>
<evidence type="ECO:0000313" key="1">
    <source>
        <dbReference type="EMBL" id="KAH7667005.1"/>
    </source>
</evidence>
<name>A0ACB7V1A1_DIOAL</name>
<protein>
    <submittedName>
        <fullName evidence="1">Uncharacterized protein</fullName>
    </submittedName>
</protein>
<keyword evidence="2" id="KW-1185">Reference proteome</keyword>
<organism evidence="1 2">
    <name type="scientific">Dioscorea alata</name>
    <name type="common">Purple yam</name>
    <dbReference type="NCBI Taxonomy" id="55571"/>
    <lineage>
        <taxon>Eukaryota</taxon>
        <taxon>Viridiplantae</taxon>
        <taxon>Streptophyta</taxon>
        <taxon>Embryophyta</taxon>
        <taxon>Tracheophyta</taxon>
        <taxon>Spermatophyta</taxon>
        <taxon>Magnoliopsida</taxon>
        <taxon>Liliopsida</taxon>
        <taxon>Dioscoreales</taxon>
        <taxon>Dioscoreaceae</taxon>
        <taxon>Dioscorea</taxon>
    </lineage>
</organism>
<dbReference type="Proteomes" id="UP000827976">
    <property type="component" value="Chromosome 12"/>
</dbReference>
<sequence length="69" mass="7652">MHILANKMGLVFLYPACGSHMRSGRSDKGGIVTSINLIRLVKYTLTKAYLLGLLILGTSQVLQKKLEYN</sequence>
<gene>
    <name evidence="1" type="ORF">IHE45_12G031000</name>
</gene>
<evidence type="ECO:0000313" key="2">
    <source>
        <dbReference type="Proteomes" id="UP000827976"/>
    </source>
</evidence>